<dbReference type="GO" id="GO:0005576">
    <property type="term" value="C:extracellular region"/>
    <property type="evidence" value="ECO:0007669"/>
    <property type="project" value="UniProtKB-SubCell"/>
</dbReference>
<dbReference type="InterPro" id="IPR050557">
    <property type="entry name" value="RTX_toxin/Mannuronan_C5-epim"/>
</dbReference>
<dbReference type="InterPro" id="IPR028992">
    <property type="entry name" value="Hedgehog/Intein_dom"/>
</dbReference>
<dbReference type="PRINTS" id="PR00313">
    <property type="entry name" value="CABNDNGRPT"/>
</dbReference>
<dbReference type="Gene3D" id="2.150.10.10">
    <property type="entry name" value="Serralysin-like metalloprotease, C-terminal"/>
    <property type="match status" value="1"/>
</dbReference>
<dbReference type="InterPro" id="IPR018511">
    <property type="entry name" value="Hemolysin-typ_Ca-bd_CS"/>
</dbReference>
<evidence type="ECO:0000313" key="6">
    <source>
        <dbReference type="Proteomes" id="UP000198893"/>
    </source>
</evidence>
<dbReference type="PANTHER" id="PTHR38340:SF1">
    <property type="entry name" value="S-LAYER PROTEIN"/>
    <property type="match status" value="1"/>
</dbReference>
<keyword evidence="2" id="KW-0964">Secreted</keyword>
<dbReference type="RefSeq" id="WP_093117618.1">
    <property type="nucleotide sequence ID" value="NZ_FODS01000008.1"/>
</dbReference>
<dbReference type="GO" id="GO:0005509">
    <property type="term" value="F:calcium ion binding"/>
    <property type="evidence" value="ECO:0007669"/>
    <property type="project" value="InterPro"/>
</dbReference>
<dbReference type="Pfam" id="PF13403">
    <property type="entry name" value="Hint_2"/>
    <property type="match status" value="1"/>
</dbReference>
<evidence type="ECO:0000259" key="4">
    <source>
        <dbReference type="Pfam" id="PF13403"/>
    </source>
</evidence>
<reference evidence="5 6" key="1">
    <citation type="submission" date="2016-10" db="EMBL/GenBank/DDBJ databases">
        <authorList>
            <person name="de Groot N.N."/>
        </authorList>
    </citation>
    <scope>NUCLEOTIDE SEQUENCE [LARGE SCALE GENOMIC DNA]</scope>
    <source>
        <strain evidence="5 6">DSM 27842</strain>
    </source>
</reference>
<dbReference type="Proteomes" id="UP000198893">
    <property type="component" value="Unassembled WGS sequence"/>
</dbReference>
<dbReference type="GO" id="GO:0016539">
    <property type="term" value="P:intein-mediated protein splicing"/>
    <property type="evidence" value="ECO:0007669"/>
    <property type="project" value="InterPro"/>
</dbReference>
<dbReference type="EMBL" id="FODS01000008">
    <property type="protein sequence ID" value="SEO64707.1"/>
    <property type="molecule type" value="Genomic_DNA"/>
</dbReference>
<accession>A0A1H8REM9</accession>
<proteinExistence type="predicted"/>
<protein>
    <submittedName>
        <fullName evidence="5">Intein N-terminal splicing region</fullName>
    </submittedName>
</protein>
<feature type="domain" description="Hedgehog/Intein (Hint)" evidence="4">
    <location>
        <begin position="480"/>
        <end position="626"/>
    </location>
</feature>
<dbReference type="InterPro" id="IPR001343">
    <property type="entry name" value="Hemolysn_Ca-bd"/>
</dbReference>
<dbReference type="InterPro" id="IPR006141">
    <property type="entry name" value="Intein_N"/>
</dbReference>
<name>A0A1H8REM9_9RHOB</name>
<evidence type="ECO:0000256" key="1">
    <source>
        <dbReference type="ARBA" id="ARBA00004613"/>
    </source>
</evidence>
<dbReference type="PANTHER" id="PTHR38340">
    <property type="entry name" value="S-LAYER PROTEIN"/>
    <property type="match status" value="1"/>
</dbReference>
<sequence>MADPNGPGVVDGTSGDDTIVEGIYTDIEGESVTSGDDVINAGAGDDYVEGGDGDDLIFGESGSDTLIGGAGNDTIYGGYNPSATGGGGRESFNWSLIPDDDGSGTIDDEDEIPDGVTQNTGSVSVTYDRLDAQGELPSFENDTQNVSGIDSGDETINPNSAMESEAGPGTETFHALDFSESVENVDFRINGITSSSAIKVWAFDADGNQIDVTLDDGLASAGQLVDPTSSLNVHVDGPVSRIKIIHGNDGTESSSITVTDVFFDAPEGGLLDDGSADSLVGGDGDDVIYGQGGDDTIDGGAGHDVIDGGSGDDHIDAGSGNDTIIGSDGSDTILGSDGDDTLDFTDTTDDGGAPIGLTVEVNDEGDGTGVTSTGETQTYDDVQTFIAGEEPGAPDDEITLTTAVSDISAISGLSDTAEGTFTPDGGGDPIAFGPGTGTSLSDIIGGSGNVGSYSISGGDEGGRIGNIGFEGFETINFDVICFTPNTGILTPSGEVAVQDLKEGDQVVTRDNGLQRIRWIGRKRLSGSQLLQLPHLKPVLIRAGSLGANLPERDMMVSPSHRMLMVSETAQLLFEEREVLAAAKHLTHVDGIQQVDTVGVEYIHFLCDNHEVVLANGAWSESFQPGDYSISGMDSEQRNEIYEIFPELRQRETLNAYSAARTTLKRYEAQLLG</sequence>
<dbReference type="SUPFAM" id="SSF51294">
    <property type="entry name" value="Hedgehog/intein (Hint) domain"/>
    <property type="match status" value="1"/>
</dbReference>
<evidence type="ECO:0000256" key="3">
    <source>
        <dbReference type="SAM" id="MobiDB-lite"/>
    </source>
</evidence>
<dbReference type="OrthoDB" id="6305173at2"/>
<evidence type="ECO:0000256" key="2">
    <source>
        <dbReference type="ARBA" id="ARBA00022525"/>
    </source>
</evidence>
<dbReference type="PROSITE" id="PS00330">
    <property type="entry name" value="HEMOLYSIN_CALCIUM"/>
    <property type="match status" value="3"/>
</dbReference>
<dbReference type="InterPro" id="IPR036844">
    <property type="entry name" value="Hint_dom_sf"/>
</dbReference>
<organism evidence="5 6">
    <name type="scientific">Salinihabitans flavidus</name>
    <dbReference type="NCBI Taxonomy" id="569882"/>
    <lineage>
        <taxon>Bacteria</taxon>
        <taxon>Pseudomonadati</taxon>
        <taxon>Pseudomonadota</taxon>
        <taxon>Alphaproteobacteria</taxon>
        <taxon>Rhodobacterales</taxon>
        <taxon>Roseobacteraceae</taxon>
        <taxon>Salinihabitans</taxon>
    </lineage>
</organism>
<gene>
    <name evidence="5" type="ORF">SAMN04490248_108119</name>
</gene>
<dbReference type="InterPro" id="IPR011049">
    <property type="entry name" value="Serralysin-like_metalloprot_C"/>
</dbReference>
<dbReference type="AlphaFoldDB" id="A0A1H8REM9"/>
<dbReference type="PROSITE" id="PS50817">
    <property type="entry name" value="INTEIN_N_TER"/>
    <property type="match status" value="1"/>
</dbReference>
<dbReference type="Pfam" id="PF00353">
    <property type="entry name" value="HemolysinCabind"/>
    <property type="match status" value="3"/>
</dbReference>
<keyword evidence="6" id="KW-1185">Reference proteome</keyword>
<dbReference type="STRING" id="569882.SAMN04490248_108119"/>
<dbReference type="Gene3D" id="2.170.16.10">
    <property type="entry name" value="Hedgehog/Intein (Hint) domain"/>
    <property type="match status" value="1"/>
</dbReference>
<evidence type="ECO:0000313" key="5">
    <source>
        <dbReference type="EMBL" id="SEO64707.1"/>
    </source>
</evidence>
<comment type="subcellular location">
    <subcellularLocation>
        <location evidence="1">Secreted</location>
    </subcellularLocation>
</comment>
<dbReference type="SUPFAM" id="SSF51120">
    <property type="entry name" value="beta-Roll"/>
    <property type="match status" value="1"/>
</dbReference>
<feature type="region of interest" description="Disordered" evidence="3">
    <location>
        <begin position="346"/>
        <end position="375"/>
    </location>
</feature>